<dbReference type="InterPro" id="IPR000254">
    <property type="entry name" value="CBD"/>
</dbReference>
<evidence type="ECO:0000256" key="2">
    <source>
        <dbReference type="ARBA" id="ARBA00022729"/>
    </source>
</evidence>
<reference evidence="6" key="2">
    <citation type="submission" date="2019-06" db="EMBL/GenBank/DDBJ databases">
        <title>Genomics analysis of Aphanomyces spp. identifies a new class of oomycete effector associated with host adaptation.</title>
        <authorList>
            <person name="Gaulin E."/>
        </authorList>
    </citation>
    <scope>NUCLEOTIDE SEQUENCE</scope>
    <source>
        <strain evidence="6">CBS 578.67</strain>
    </source>
</reference>
<organism evidence="7 8">
    <name type="scientific">Aphanomyces stellatus</name>
    <dbReference type="NCBI Taxonomy" id="120398"/>
    <lineage>
        <taxon>Eukaryota</taxon>
        <taxon>Sar</taxon>
        <taxon>Stramenopiles</taxon>
        <taxon>Oomycota</taxon>
        <taxon>Saprolegniomycetes</taxon>
        <taxon>Saprolegniales</taxon>
        <taxon>Verrucalvaceae</taxon>
        <taxon>Aphanomyces</taxon>
    </lineage>
</organism>
<evidence type="ECO:0000259" key="5">
    <source>
        <dbReference type="PROSITE" id="PS51164"/>
    </source>
</evidence>
<keyword evidence="8" id="KW-1185">Reference proteome</keyword>
<dbReference type="InterPro" id="IPR035971">
    <property type="entry name" value="CBD_sf"/>
</dbReference>
<keyword evidence="2" id="KW-0732">Signal</keyword>
<evidence type="ECO:0000256" key="1">
    <source>
        <dbReference type="ARBA" id="ARBA00001973"/>
    </source>
</evidence>
<keyword evidence="3" id="KW-0186">Copper</keyword>
<dbReference type="SMART" id="SM00236">
    <property type="entry name" value="fCBD"/>
    <property type="match status" value="1"/>
</dbReference>
<dbReference type="GO" id="GO:0005576">
    <property type="term" value="C:extracellular region"/>
    <property type="evidence" value="ECO:0007669"/>
    <property type="project" value="InterPro"/>
</dbReference>
<dbReference type="EMBL" id="CAADRA010006073">
    <property type="protein sequence ID" value="VFT93958.1"/>
    <property type="molecule type" value="Genomic_DNA"/>
</dbReference>
<comment type="cofactor">
    <cofactor evidence="1">
        <name>Cu(2+)</name>
        <dbReference type="ChEBI" id="CHEBI:29036"/>
    </cofactor>
</comment>
<evidence type="ECO:0000256" key="4">
    <source>
        <dbReference type="SAM" id="MobiDB-lite"/>
    </source>
</evidence>
<evidence type="ECO:0000313" key="6">
    <source>
        <dbReference type="EMBL" id="KAF0691607.1"/>
    </source>
</evidence>
<protein>
    <submittedName>
        <fullName evidence="7">Aste57867_17201 protein</fullName>
    </submittedName>
</protein>
<dbReference type="AlphaFoldDB" id="A0A485L8K6"/>
<dbReference type="Proteomes" id="UP000332933">
    <property type="component" value="Unassembled WGS sequence"/>
</dbReference>
<feature type="region of interest" description="Disordered" evidence="4">
    <location>
        <begin position="206"/>
        <end position="253"/>
    </location>
</feature>
<dbReference type="SUPFAM" id="SSF57180">
    <property type="entry name" value="Cellulose-binding domain"/>
    <property type="match status" value="1"/>
</dbReference>
<name>A0A485L8K6_9STRA</name>
<accession>A0A485L8K6</accession>
<dbReference type="GO" id="GO:0005975">
    <property type="term" value="P:carbohydrate metabolic process"/>
    <property type="evidence" value="ECO:0007669"/>
    <property type="project" value="InterPro"/>
</dbReference>
<evidence type="ECO:0000313" key="7">
    <source>
        <dbReference type="EMBL" id="VFT93958.1"/>
    </source>
</evidence>
<gene>
    <name evidence="7" type="primary">Aste57867_17201</name>
    <name evidence="6" type="ORF">As57867_017142</name>
    <name evidence="7" type="ORF">ASTE57867_17201</name>
</gene>
<dbReference type="InterPro" id="IPR052282">
    <property type="entry name" value="Starch-active_LPMO"/>
</dbReference>
<proteinExistence type="predicted"/>
<feature type="domain" description="CBM1" evidence="5">
    <location>
        <begin position="304"/>
        <end position="341"/>
    </location>
</feature>
<feature type="compositionally biased region" description="Pro residues" evidence="4">
    <location>
        <begin position="237"/>
        <end position="253"/>
    </location>
</feature>
<dbReference type="EMBL" id="VJMH01006052">
    <property type="protein sequence ID" value="KAF0691607.1"/>
    <property type="molecule type" value="Genomic_DNA"/>
</dbReference>
<evidence type="ECO:0000313" key="8">
    <source>
        <dbReference type="Proteomes" id="UP000332933"/>
    </source>
</evidence>
<dbReference type="PANTHER" id="PTHR36575">
    <property type="entry name" value="BINDING PROTEIN, PUTATIVE (AFU_ORTHOLOGUE AFUA_1G14430)-RELATED"/>
    <property type="match status" value="1"/>
</dbReference>
<sequence>MTTLIQHADAHGRLIAPPHRGYIGKLPQFKDVVPINYSDNGLSAGGIGQTSGGKYGICGDPYNGVRAHETGGVYGTFPTNGAKAIGACYAPGATVDLKVQITANHKGYFQFGLCKLNAKGDKETEECFQSLAQPNGEKQWQLPPGNDFFTMQYKLPSGVTCDGDSHCVLRWWYTGWNNPGVDMWGQEHFWNCADIYISNNCGGAPSPSSNQPVPSSTTTPSSVPTTKSPVPSSSIAPPQPTKPTTPSPSTNPSPPSGDCGTCSNCYYAPTNSCFVGWTKGQCDTVPAYKWCGAAAKAQVPETDDSASWGGQCGGKHFKGQAGVCDDGFLCVKVSEWYSECVSVDKLHG</sequence>
<feature type="compositionally biased region" description="Low complexity" evidence="4">
    <location>
        <begin position="206"/>
        <end position="234"/>
    </location>
</feature>
<reference evidence="7 8" key="1">
    <citation type="submission" date="2019-03" db="EMBL/GenBank/DDBJ databases">
        <authorList>
            <person name="Gaulin E."/>
            <person name="Dumas B."/>
        </authorList>
    </citation>
    <scope>NUCLEOTIDE SEQUENCE [LARGE SCALE GENOMIC DNA]</scope>
    <source>
        <strain evidence="7">CBS 568.67</strain>
    </source>
</reference>
<evidence type="ECO:0000256" key="3">
    <source>
        <dbReference type="ARBA" id="ARBA00023008"/>
    </source>
</evidence>
<dbReference type="PANTHER" id="PTHR36575:SF2">
    <property type="entry name" value="CHITIN-BINDING TYPE-4 DOMAIN-CONTAINING PROTEIN-RELATED"/>
    <property type="match status" value="1"/>
</dbReference>
<dbReference type="GO" id="GO:0030248">
    <property type="term" value="F:cellulose binding"/>
    <property type="evidence" value="ECO:0007669"/>
    <property type="project" value="InterPro"/>
</dbReference>
<dbReference type="Pfam" id="PF00734">
    <property type="entry name" value="CBM_1"/>
    <property type="match status" value="1"/>
</dbReference>
<dbReference type="PROSITE" id="PS51164">
    <property type="entry name" value="CBM1_2"/>
    <property type="match status" value="1"/>
</dbReference>